<feature type="binding site" evidence="9">
    <location>
        <position position="160"/>
    </location>
    <ligand>
        <name>substrate</name>
    </ligand>
</feature>
<feature type="binding site" evidence="9">
    <location>
        <position position="62"/>
    </location>
    <ligand>
        <name>substrate</name>
    </ligand>
</feature>
<sequence>MKFTKMQGIGNDYVYVNCFEETVIDPSAVAKYVSDRHFGIGSDGLILIKPSEEADCEMDMYNMDGSQGAMCGNGIRCVAKYVYDNGIVNKTSLTIATKSGIKYVDLAVRDGKVSMVKVNMGSPVLTARLIPVVSEKEEVIDAPIEIDGIPYRFTGVSMGNPHAVVYVEDLDNLEIEKIGPLFENHIVFPDRVNTEFVKVIDRRTLSMRVWERGSGETLACGTGACAVAVASVLNGLVDEDVPVTVKLLGGDLQILWDRQENIVYMTGEAVTVFTGEIELPLS</sequence>
<dbReference type="InterPro" id="IPR001653">
    <property type="entry name" value="DAP_epimerase_DapF"/>
</dbReference>
<comment type="similarity">
    <text evidence="2 9">Belongs to the diaminopimelate epimerase family.</text>
</comment>
<feature type="binding site" evidence="9">
    <location>
        <begin position="211"/>
        <end position="212"/>
    </location>
    <ligand>
        <name>substrate</name>
    </ligand>
</feature>
<dbReference type="PROSITE" id="PS01326">
    <property type="entry name" value="DAP_EPIMERASE"/>
    <property type="match status" value="1"/>
</dbReference>
<evidence type="ECO:0000256" key="4">
    <source>
        <dbReference type="ARBA" id="ARBA00022490"/>
    </source>
</evidence>
<evidence type="ECO:0000313" key="12">
    <source>
        <dbReference type="Proteomes" id="UP000824041"/>
    </source>
</evidence>
<dbReference type="Pfam" id="PF01678">
    <property type="entry name" value="DAP_epimerase"/>
    <property type="match status" value="2"/>
</dbReference>
<evidence type="ECO:0000256" key="5">
    <source>
        <dbReference type="ARBA" id="ARBA00022605"/>
    </source>
</evidence>
<evidence type="ECO:0000256" key="8">
    <source>
        <dbReference type="ARBA" id="ARBA00051712"/>
    </source>
</evidence>
<evidence type="ECO:0000256" key="10">
    <source>
        <dbReference type="PROSITE-ProRule" id="PRU10125"/>
    </source>
</evidence>
<feature type="site" description="Could be important to modulate the pK values of the two catalytic cysteine residues" evidence="9">
    <location>
        <position position="162"/>
    </location>
</feature>
<feature type="active site" description="Proton acceptor" evidence="9">
    <location>
        <position position="220"/>
    </location>
</feature>
<proteinExistence type="inferred from homology"/>
<feature type="binding site" evidence="9">
    <location>
        <position position="11"/>
    </location>
    <ligand>
        <name>substrate</name>
    </ligand>
</feature>
<gene>
    <name evidence="9 11" type="primary">dapF</name>
    <name evidence="11" type="ORF">IAA21_00365</name>
</gene>
<dbReference type="SUPFAM" id="SSF54506">
    <property type="entry name" value="Diaminopimelate epimerase-like"/>
    <property type="match status" value="2"/>
</dbReference>
<evidence type="ECO:0000256" key="2">
    <source>
        <dbReference type="ARBA" id="ARBA00010219"/>
    </source>
</evidence>
<evidence type="ECO:0000256" key="1">
    <source>
        <dbReference type="ARBA" id="ARBA00005196"/>
    </source>
</evidence>
<dbReference type="NCBIfam" id="TIGR00652">
    <property type="entry name" value="DapF"/>
    <property type="match status" value="1"/>
</dbReference>
<comment type="catalytic activity">
    <reaction evidence="8 9">
        <text>(2S,6S)-2,6-diaminopimelate = meso-2,6-diaminopimelate</text>
        <dbReference type="Rhea" id="RHEA:15393"/>
        <dbReference type="ChEBI" id="CHEBI:57609"/>
        <dbReference type="ChEBI" id="CHEBI:57791"/>
        <dbReference type="EC" id="5.1.1.7"/>
    </reaction>
</comment>
<comment type="function">
    <text evidence="9">Catalyzes the stereoinversion of LL-2,6-diaminopimelate (L,L-DAP) to meso-diaminopimelate (meso-DAP), a precursor of L-lysine and an essential component of the bacterial peptidoglycan.</text>
</comment>
<keyword evidence="5 9" id="KW-0028">Amino-acid biosynthesis</keyword>
<keyword evidence="6 9" id="KW-0457">Lysine biosynthesis</keyword>
<dbReference type="Gene3D" id="3.10.310.10">
    <property type="entry name" value="Diaminopimelate Epimerase, Chain A, domain 1"/>
    <property type="match status" value="2"/>
</dbReference>
<dbReference type="GO" id="GO:0005829">
    <property type="term" value="C:cytosol"/>
    <property type="evidence" value="ECO:0007669"/>
    <property type="project" value="TreeGrafter"/>
</dbReference>
<comment type="caution">
    <text evidence="11">The sequence shown here is derived from an EMBL/GenBank/DDBJ whole genome shotgun (WGS) entry which is preliminary data.</text>
</comment>
<evidence type="ECO:0000256" key="9">
    <source>
        <dbReference type="HAMAP-Rule" id="MF_00197"/>
    </source>
</evidence>
<comment type="caution">
    <text evidence="9">Lacks conserved residue(s) required for the propagation of feature annotation.</text>
</comment>
<keyword evidence="7 9" id="KW-0413">Isomerase</keyword>
<dbReference type="FunFam" id="3.10.310.10:FF:000004">
    <property type="entry name" value="Diaminopimelate epimerase"/>
    <property type="match status" value="1"/>
</dbReference>
<feature type="active site" evidence="10">
    <location>
        <position position="71"/>
    </location>
</feature>
<dbReference type="EMBL" id="DXBU01000004">
    <property type="protein sequence ID" value="HIZ21237.1"/>
    <property type="molecule type" value="Genomic_DNA"/>
</dbReference>
<feature type="binding site" evidence="9">
    <location>
        <begin position="72"/>
        <end position="73"/>
    </location>
    <ligand>
        <name>substrate</name>
    </ligand>
</feature>
<evidence type="ECO:0000256" key="6">
    <source>
        <dbReference type="ARBA" id="ARBA00023154"/>
    </source>
</evidence>
<keyword evidence="4 9" id="KW-0963">Cytoplasm</keyword>
<evidence type="ECO:0000256" key="7">
    <source>
        <dbReference type="ARBA" id="ARBA00023235"/>
    </source>
</evidence>
<feature type="site" description="Could be important to modulate the pK values of the two catalytic cysteine residues" evidence="9">
    <location>
        <position position="211"/>
    </location>
</feature>
<protein>
    <recommendedName>
        <fullName evidence="3 9">Diaminopimelate epimerase</fullName>
        <shortName evidence="9">DAP epimerase</shortName>
        <ecNumber evidence="3 9">5.1.1.7</ecNumber>
    </recommendedName>
    <alternativeName>
        <fullName evidence="9">PLP-independent amino acid racemase</fullName>
    </alternativeName>
</protein>
<evidence type="ECO:0000313" key="11">
    <source>
        <dbReference type="EMBL" id="HIZ21237.1"/>
    </source>
</evidence>
<reference evidence="11" key="2">
    <citation type="submission" date="2021-04" db="EMBL/GenBank/DDBJ databases">
        <authorList>
            <person name="Gilroy R."/>
        </authorList>
    </citation>
    <scope>NUCLEOTIDE SEQUENCE</scope>
    <source>
        <strain evidence="11">14324</strain>
    </source>
</reference>
<evidence type="ECO:0000256" key="3">
    <source>
        <dbReference type="ARBA" id="ARBA00013080"/>
    </source>
</evidence>
<organism evidence="11 12">
    <name type="scientific">Candidatus Blautia faecigallinarum</name>
    <dbReference type="NCBI Taxonomy" id="2838488"/>
    <lineage>
        <taxon>Bacteria</taxon>
        <taxon>Bacillati</taxon>
        <taxon>Bacillota</taxon>
        <taxon>Clostridia</taxon>
        <taxon>Lachnospirales</taxon>
        <taxon>Lachnospiraceae</taxon>
        <taxon>Blautia</taxon>
    </lineage>
</organism>
<comment type="subcellular location">
    <subcellularLocation>
        <location evidence="9">Cytoplasm</location>
    </subcellularLocation>
</comment>
<dbReference type="Proteomes" id="UP000824041">
    <property type="component" value="Unassembled WGS sequence"/>
</dbReference>
<dbReference type="EC" id="5.1.1.7" evidence="3 9"/>
<dbReference type="HAMAP" id="MF_00197">
    <property type="entry name" value="DAP_epimerase"/>
    <property type="match status" value="1"/>
</dbReference>
<comment type="pathway">
    <text evidence="1 9">Amino-acid biosynthesis; L-lysine biosynthesis via DAP pathway; DL-2,6-diaminopimelate from LL-2,6-diaminopimelate: step 1/1.</text>
</comment>
<dbReference type="GO" id="GO:0008837">
    <property type="term" value="F:diaminopimelate epimerase activity"/>
    <property type="evidence" value="ECO:0007669"/>
    <property type="project" value="UniProtKB-UniRule"/>
</dbReference>
<name>A0A9D2DQC3_9FIRM</name>
<feature type="active site" description="Proton donor" evidence="9">
    <location>
        <position position="71"/>
    </location>
</feature>
<dbReference type="InterPro" id="IPR018510">
    <property type="entry name" value="DAP_epimerase_AS"/>
</dbReference>
<dbReference type="AlphaFoldDB" id="A0A9D2DQC3"/>
<dbReference type="PANTHER" id="PTHR31689:SF0">
    <property type="entry name" value="DIAMINOPIMELATE EPIMERASE"/>
    <property type="match status" value="1"/>
</dbReference>
<comment type="subunit">
    <text evidence="9">Homodimer.</text>
</comment>
<dbReference type="PANTHER" id="PTHR31689">
    <property type="entry name" value="DIAMINOPIMELATE EPIMERASE, CHLOROPLASTIC"/>
    <property type="match status" value="1"/>
</dbReference>
<feature type="binding site" evidence="9">
    <location>
        <position position="193"/>
    </location>
    <ligand>
        <name>substrate</name>
    </ligand>
</feature>
<reference evidence="11" key="1">
    <citation type="journal article" date="2021" name="PeerJ">
        <title>Extensive microbial diversity within the chicken gut microbiome revealed by metagenomics and culture.</title>
        <authorList>
            <person name="Gilroy R."/>
            <person name="Ravi A."/>
            <person name="Getino M."/>
            <person name="Pursley I."/>
            <person name="Horton D.L."/>
            <person name="Alikhan N.F."/>
            <person name="Baker D."/>
            <person name="Gharbi K."/>
            <person name="Hall N."/>
            <person name="Watson M."/>
            <person name="Adriaenssens E.M."/>
            <person name="Foster-Nyarko E."/>
            <person name="Jarju S."/>
            <person name="Secka A."/>
            <person name="Antonio M."/>
            <person name="Oren A."/>
            <person name="Chaudhuri R.R."/>
            <person name="La Ragione R."/>
            <person name="Hildebrand F."/>
            <person name="Pallen M.J."/>
        </authorList>
    </citation>
    <scope>NUCLEOTIDE SEQUENCE</scope>
    <source>
        <strain evidence="11">14324</strain>
    </source>
</reference>
<dbReference type="GO" id="GO:0009089">
    <property type="term" value="P:lysine biosynthetic process via diaminopimelate"/>
    <property type="evidence" value="ECO:0007669"/>
    <property type="project" value="UniProtKB-UniRule"/>
</dbReference>
<feature type="binding site" evidence="9">
    <location>
        <begin position="221"/>
        <end position="222"/>
    </location>
    <ligand>
        <name>substrate</name>
    </ligand>
</feature>
<accession>A0A9D2DQC3</accession>